<accession>H6SSB5</accession>
<sequence length="120" mass="11993">MFVKSYRAKTAIRPYRIVTYPQAGGISEAQGGTASLLGCSIETGADAKGVVDIALSNLAEVRFGGTVAAGEPVTADAEGCAVKAAPASGAQVFVLGFAVEASVSGDIGDVRVSPFILTGV</sequence>
<dbReference type="OrthoDB" id="9135576at2"/>
<gene>
    <name evidence="1" type="ORF">RSPPHO_01168</name>
</gene>
<dbReference type="AlphaFoldDB" id="H6SSB5"/>
<dbReference type="HOGENOM" id="CLU_158629_0_0_5"/>
<dbReference type="EMBL" id="HE663493">
    <property type="protein sequence ID" value="CCG07794.1"/>
    <property type="molecule type" value="Genomic_DNA"/>
</dbReference>
<dbReference type="PATRIC" id="fig|1150469.3.peg.1325"/>
<keyword evidence="2" id="KW-1185">Reference proteome</keyword>
<name>H6SSB5_PARPM</name>
<protein>
    <recommendedName>
        <fullName evidence="3">DUF2190 domain-containing protein</fullName>
    </recommendedName>
</protein>
<proteinExistence type="predicted"/>
<evidence type="ECO:0000313" key="1">
    <source>
        <dbReference type="EMBL" id="CCG07794.1"/>
    </source>
</evidence>
<evidence type="ECO:0008006" key="3">
    <source>
        <dbReference type="Google" id="ProtNLM"/>
    </source>
</evidence>
<dbReference type="RefSeq" id="WP_014414433.1">
    <property type="nucleotide sequence ID" value="NC_017059.1"/>
</dbReference>
<evidence type="ECO:0000313" key="2">
    <source>
        <dbReference type="Proteomes" id="UP000033220"/>
    </source>
</evidence>
<dbReference type="KEGG" id="rpm:RSPPHO_01168"/>
<reference evidence="1 2" key="1">
    <citation type="submission" date="2012-02" db="EMBL/GenBank/DDBJ databases">
        <title>Shotgun genome sequence of Phaeospirillum photometricum DSM 122.</title>
        <authorList>
            <person name="Duquesne K."/>
            <person name="Sturgis J."/>
        </authorList>
    </citation>
    <scope>NUCLEOTIDE SEQUENCE [LARGE SCALE GENOMIC DNA]</scope>
    <source>
        <strain evidence="2">DSM122</strain>
    </source>
</reference>
<organism evidence="1 2">
    <name type="scientific">Pararhodospirillum photometricum DSM 122</name>
    <dbReference type="NCBI Taxonomy" id="1150469"/>
    <lineage>
        <taxon>Bacteria</taxon>
        <taxon>Pseudomonadati</taxon>
        <taxon>Pseudomonadota</taxon>
        <taxon>Alphaproteobacteria</taxon>
        <taxon>Rhodospirillales</taxon>
        <taxon>Rhodospirillaceae</taxon>
        <taxon>Pararhodospirillum</taxon>
    </lineage>
</organism>
<dbReference type="eggNOG" id="ENOG5033H3P">
    <property type="taxonomic scope" value="Bacteria"/>
</dbReference>
<dbReference type="Proteomes" id="UP000033220">
    <property type="component" value="Chromosome DSM 122"/>
</dbReference>